<accession>A0A6V8LL02</accession>
<dbReference type="AlphaFoldDB" id="A0A6V8LL02"/>
<dbReference type="EMBL" id="BLPG01000002">
    <property type="protein sequence ID" value="GFJ96250.1"/>
    <property type="molecule type" value="Genomic_DNA"/>
</dbReference>
<evidence type="ECO:0000313" key="2">
    <source>
        <dbReference type="Proteomes" id="UP000482960"/>
    </source>
</evidence>
<gene>
    <name evidence="1" type="ORF">Prum_098920</name>
</gene>
<sequence>MGVSEASIARLRREYPDIAVLARASGPARPRGGFRAWLHRTFPNWSARRTGGGPVLAVRVRVEGIRGMRSTARCRYDLIVDTTNLTALLPAVWIAAPPDHEIRHVNVWPARNSFCRWSGRKLPSLCWHTYARGWAEAPPHARTLGAALEYAKQLLNTENHDSPAR</sequence>
<keyword evidence="2" id="KW-1185">Reference proteome</keyword>
<name>A0A6V8LL02_9ACTN</name>
<proteinExistence type="predicted"/>
<evidence type="ECO:0000313" key="1">
    <source>
        <dbReference type="EMBL" id="GFJ96250.1"/>
    </source>
</evidence>
<reference evidence="1 2" key="2">
    <citation type="submission" date="2020-03" db="EMBL/GenBank/DDBJ databases">
        <authorList>
            <person name="Ichikawa N."/>
            <person name="Kimura A."/>
            <person name="Kitahashi Y."/>
            <person name="Uohara A."/>
        </authorList>
    </citation>
    <scope>NUCLEOTIDE SEQUENCE [LARGE SCALE GENOMIC DNA]</scope>
    <source>
        <strain evidence="1 2">NBRC 108638</strain>
    </source>
</reference>
<dbReference type="Proteomes" id="UP000482960">
    <property type="component" value="Unassembled WGS sequence"/>
</dbReference>
<dbReference type="RefSeq" id="WP_173085821.1">
    <property type="nucleotide sequence ID" value="NZ_BLPG01000002.1"/>
</dbReference>
<protein>
    <submittedName>
        <fullName evidence="1">Uncharacterized protein</fullName>
    </submittedName>
</protein>
<comment type="caution">
    <text evidence="1">The sequence shown here is derived from an EMBL/GenBank/DDBJ whole genome shotgun (WGS) entry which is preliminary data.</text>
</comment>
<reference evidence="1 2" key="1">
    <citation type="submission" date="2020-03" db="EMBL/GenBank/DDBJ databases">
        <title>Whole genome shotgun sequence of Phytohabitans rumicis NBRC 108638.</title>
        <authorList>
            <person name="Komaki H."/>
            <person name="Tamura T."/>
        </authorList>
    </citation>
    <scope>NUCLEOTIDE SEQUENCE [LARGE SCALE GENOMIC DNA]</scope>
    <source>
        <strain evidence="1 2">NBRC 108638</strain>
    </source>
</reference>
<organism evidence="1 2">
    <name type="scientific">Phytohabitans rumicis</name>
    <dbReference type="NCBI Taxonomy" id="1076125"/>
    <lineage>
        <taxon>Bacteria</taxon>
        <taxon>Bacillati</taxon>
        <taxon>Actinomycetota</taxon>
        <taxon>Actinomycetes</taxon>
        <taxon>Micromonosporales</taxon>
        <taxon>Micromonosporaceae</taxon>
    </lineage>
</organism>